<keyword evidence="5 13" id="KW-0812">Transmembrane</keyword>
<dbReference type="GO" id="GO:0005886">
    <property type="term" value="C:plasma membrane"/>
    <property type="evidence" value="ECO:0007669"/>
    <property type="project" value="UniProtKB-SubCell"/>
</dbReference>
<keyword evidence="6 13" id="KW-1133">Transmembrane helix</keyword>
<feature type="transmembrane region" description="Helical" evidence="13">
    <location>
        <begin position="616"/>
        <end position="640"/>
    </location>
</feature>
<dbReference type="PANTHER" id="PTHR42643:SF24">
    <property type="entry name" value="IONOTROPIC RECEPTOR 60A"/>
    <property type="match status" value="1"/>
</dbReference>
<proteinExistence type="inferred from homology"/>
<comment type="subcellular location">
    <subcellularLocation>
        <location evidence="1">Cell membrane</location>
        <topology evidence="1">Multi-pass membrane protein</topology>
    </subcellularLocation>
</comment>
<keyword evidence="12" id="KW-0407">Ion channel</keyword>
<evidence type="ECO:0000256" key="7">
    <source>
        <dbReference type="ARBA" id="ARBA00023065"/>
    </source>
</evidence>
<dbReference type="GO" id="GO:0050906">
    <property type="term" value="P:detection of stimulus involved in sensory perception"/>
    <property type="evidence" value="ECO:0007669"/>
    <property type="project" value="UniProtKB-ARBA"/>
</dbReference>
<dbReference type="InterPro" id="IPR052192">
    <property type="entry name" value="Insect_Ionotropic_Sensory_Rcpt"/>
</dbReference>
<sequence length="670" mass="77331">MTLPLKFFPVIFFTIIVPVYPTFGDENHFRRGVSETLDRQNYPGSRRSNTCTPHILFNEEDSEIYSGIISAISTKGQIRRSPMYISGFAQLPEKILTSKHLRKSQVLKHLRSCEIFLVDVANLKIYEEKNIHKKREEECYQKLVLFGAPSVDIFIFLDDFAQKPEYNLDTSLLKLLKWKFYADYGSVGHKMNPEETMRPGNTREICQVSDVEVPRSRINLNGVSLKVSGIVLPPYMILDKGSGKIMGGTFCLLFEVVSKYYNFSYDMSTDPKPTGSLLPNGSWTGMMGDIYHGKKDIGMCIHVTSSRYEHLDYTTYMFTEQALFLLAHPVTNVKWNALISPFTPQVWFYFMTSFFLMVLVFYLVFKTGDLYPVNNNCKYSKEKTSEIVYQAFMHPFRIAIDQDSVVPKRGRILTGFWLLFVLVLSTGYKDKLVSFLTFPEPDPIPRNLKEVHRRPDFKMIFHFWGSTMLDRFQNKHNSMMLSLGKRLVLEKDAATCVVNATLNQKTLCLGVRSFLSLAMAKNVTLSSAFQTYQLSEGLFFPIYLSFPLPKNSIYTAAWDRIAGMFRESGLLPKLNQDVFREFKKQGREWILKDHNSGIYRSLLNTMRSQDESEKPLAFKHFLMVFAFLTLCYIACAFLWLGEVLRMSQLSLHSYLPAHFLFATTLPQAFY</sequence>
<evidence type="ECO:0000256" key="9">
    <source>
        <dbReference type="ARBA" id="ARBA00023170"/>
    </source>
</evidence>
<feature type="transmembrane region" description="Helical" evidence="13">
    <location>
        <begin position="346"/>
        <end position="365"/>
    </location>
</feature>
<name>A0A8J2LLA9_9HEXA</name>
<accession>A0A8J2LLA9</accession>
<keyword evidence="7" id="KW-0406">Ion transport</keyword>
<keyword evidence="9" id="KW-0675">Receptor</keyword>
<evidence type="ECO:0000256" key="4">
    <source>
        <dbReference type="ARBA" id="ARBA00022475"/>
    </source>
</evidence>
<evidence type="ECO:0000256" key="3">
    <source>
        <dbReference type="ARBA" id="ARBA00022448"/>
    </source>
</evidence>
<dbReference type="InterPro" id="IPR001320">
    <property type="entry name" value="Iontro_rcpt_C"/>
</dbReference>
<dbReference type="Pfam" id="PF00060">
    <property type="entry name" value="Lig_chan"/>
    <property type="match status" value="1"/>
</dbReference>
<dbReference type="Proteomes" id="UP000708208">
    <property type="component" value="Unassembled WGS sequence"/>
</dbReference>
<organism evidence="16 17">
    <name type="scientific">Allacma fusca</name>
    <dbReference type="NCBI Taxonomy" id="39272"/>
    <lineage>
        <taxon>Eukaryota</taxon>
        <taxon>Metazoa</taxon>
        <taxon>Ecdysozoa</taxon>
        <taxon>Arthropoda</taxon>
        <taxon>Hexapoda</taxon>
        <taxon>Collembola</taxon>
        <taxon>Symphypleona</taxon>
        <taxon>Sminthuridae</taxon>
        <taxon>Allacma</taxon>
    </lineage>
</organism>
<evidence type="ECO:0000256" key="8">
    <source>
        <dbReference type="ARBA" id="ARBA00023136"/>
    </source>
</evidence>
<dbReference type="OrthoDB" id="8182981at2759"/>
<keyword evidence="8 13" id="KW-0472">Membrane</keyword>
<dbReference type="Pfam" id="PF10613">
    <property type="entry name" value="Lig_chan-Glu_bd"/>
    <property type="match status" value="1"/>
</dbReference>
<evidence type="ECO:0000259" key="14">
    <source>
        <dbReference type="Pfam" id="PF00060"/>
    </source>
</evidence>
<comment type="similarity">
    <text evidence="2">Belongs to the glutamate-gated ion channel (TC 1.A.10.1) family.</text>
</comment>
<evidence type="ECO:0000313" key="17">
    <source>
        <dbReference type="Proteomes" id="UP000708208"/>
    </source>
</evidence>
<dbReference type="AlphaFoldDB" id="A0A8J2LLA9"/>
<evidence type="ECO:0000256" key="12">
    <source>
        <dbReference type="ARBA" id="ARBA00023303"/>
    </source>
</evidence>
<evidence type="ECO:0000256" key="11">
    <source>
        <dbReference type="ARBA" id="ARBA00023286"/>
    </source>
</evidence>
<evidence type="ECO:0000256" key="2">
    <source>
        <dbReference type="ARBA" id="ARBA00008685"/>
    </source>
</evidence>
<feature type="transmembrane region" description="Helical" evidence="13">
    <location>
        <begin position="6"/>
        <end position="23"/>
    </location>
</feature>
<dbReference type="InterPro" id="IPR019594">
    <property type="entry name" value="Glu/Gly-bd"/>
</dbReference>
<keyword evidence="4" id="KW-1003">Cell membrane</keyword>
<dbReference type="EMBL" id="CAJVCH010532272">
    <property type="protein sequence ID" value="CAG7824300.1"/>
    <property type="molecule type" value="Genomic_DNA"/>
</dbReference>
<comment type="caution">
    <text evidence="16">The sequence shown here is derived from an EMBL/GenBank/DDBJ whole genome shotgun (WGS) entry which is preliminary data.</text>
</comment>
<evidence type="ECO:0000256" key="6">
    <source>
        <dbReference type="ARBA" id="ARBA00022989"/>
    </source>
</evidence>
<evidence type="ECO:0000313" key="16">
    <source>
        <dbReference type="EMBL" id="CAG7824300.1"/>
    </source>
</evidence>
<keyword evidence="11" id="KW-1071">Ligand-gated ion channel</keyword>
<evidence type="ECO:0000256" key="1">
    <source>
        <dbReference type="ARBA" id="ARBA00004651"/>
    </source>
</evidence>
<dbReference type="PANTHER" id="PTHR42643">
    <property type="entry name" value="IONOTROPIC RECEPTOR 20A-RELATED"/>
    <property type="match status" value="1"/>
</dbReference>
<evidence type="ECO:0000256" key="5">
    <source>
        <dbReference type="ARBA" id="ARBA00022692"/>
    </source>
</evidence>
<keyword evidence="17" id="KW-1185">Reference proteome</keyword>
<dbReference type="GO" id="GO:0015276">
    <property type="term" value="F:ligand-gated monoatomic ion channel activity"/>
    <property type="evidence" value="ECO:0007669"/>
    <property type="project" value="InterPro"/>
</dbReference>
<feature type="domain" description="Ionotropic glutamate receptor C-terminal" evidence="14">
    <location>
        <begin position="345"/>
        <end position="628"/>
    </location>
</feature>
<keyword evidence="3" id="KW-0813">Transport</keyword>
<evidence type="ECO:0000256" key="13">
    <source>
        <dbReference type="SAM" id="Phobius"/>
    </source>
</evidence>
<feature type="domain" description="Ionotropic glutamate receptor L-glutamate and glycine-binding" evidence="15">
    <location>
        <begin position="225"/>
        <end position="321"/>
    </location>
</feature>
<protein>
    <submittedName>
        <fullName evidence="16">Uncharacterized protein</fullName>
    </submittedName>
</protein>
<reference evidence="16" key="1">
    <citation type="submission" date="2021-06" db="EMBL/GenBank/DDBJ databases">
        <authorList>
            <person name="Hodson N. C."/>
            <person name="Mongue J. A."/>
            <person name="Jaron S. K."/>
        </authorList>
    </citation>
    <scope>NUCLEOTIDE SEQUENCE</scope>
</reference>
<evidence type="ECO:0000259" key="15">
    <source>
        <dbReference type="Pfam" id="PF10613"/>
    </source>
</evidence>
<gene>
    <name evidence="16" type="ORF">AFUS01_LOCUS34463</name>
</gene>
<evidence type="ECO:0000256" key="10">
    <source>
        <dbReference type="ARBA" id="ARBA00023180"/>
    </source>
</evidence>
<keyword evidence="10" id="KW-0325">Glycoprotein</keyword>